<evidence type="ECO:0000256" key="1">
    <source>
        <dbReference type="SAM" id="MobiDB-lite"/>
    </source>
</evidence>
<evidence type="ECO:0000313" key="3">
    <source>
        <dbReference type="Proteomes" id="UP000044841"/>
    </source>
</evidence>
<dbReference type="AlphaFoldDB" id="A0A0K6G314"/>
<sequence length="105" mass="11093">MAQTPDGKWIQVRVGYQQAGSQLVPPQLAAAYGAGSRQSTEVPAAYANIVIDPDLGNRKRKAKKSKEVIEDEVDDTGEGPSVAGPSRLPSNAGKPSRVHLKVKGT</sequence>
<feature type="compositionally biased region" description="Basic residues" evidence="1">
    <location>
        <begin position="96"/>
        <end position="105"/>
    </location>
</feature>
<evidence type="ECO:0000313" key="2">
    <source>
        <dbReference type="EMBL" id="CUA72886.1"/>
    </source>
</evidence>
<proteinExistence type="predicted"/>
<organism evidence="2 3">
    <name type="scientific">Rhizoctonia solani</name>
    <dbReference type="NCBI Taxonomy" id="456999"/>
    <lineage>
        <taxon>Eukaryota</taxon>
        <taxon>Fungi</taxon>
        <taxon>Dikarya</taxon>
        <taxon>Basidiomycota</taxon>
        <taxon>Agaricomycotina</taxon>
        <taxon>Agaricomycetes</taxon>
        <taxon>Cantharellales</taxon>
        <taxon>Ceratobasidiaceae</taxon>
        <taxon>Rhizoctonia</taxon>
    </lineage>
</organism>
<protein>
    <submittedName>
        <fullName evidence="2">Uncharacterized protein</fullName>
    </submittedName>
</protein>
<reference evidence="2 3" key="1">
    <citation type="submission" date="2015-07" db="EMBL/GenBank/DDBJ databases">
        <authorList>
            <person name="Noorani M."/>
        </authorList>
    </citation>
    <scope>NUCLEOTIDE SEQUENCE [LARGE SCALE GENOMIC DNA]</scope>
    <source>
        <strain evidence="2">BBA 69670</strain>
    </source>
</reference>
<feature type="region of interest" description="Disordered" evidence="1">
    <location>
        <begin position="55"/>
        <end position="105"/>
    </location>
</feature>
<accession>A0A0K6G314</accession>
<keyword evidence="3" id="KW-1185">Reference proteome</keyword>
<dbReference type="EMBL" id="CYGV01001323">
    <property type="protein sequence ID" value="CUA72886.1"/>
    <property type="molecule type" value="Genomic_DNA"/>
</dbReference>
<gene>
    <name evidence="2" type="ORF">RSOLAG22IIIB_05075</name>
</gene>
<name>A0A0K6G314_9AGAM</name>
<dbReference type="Proteomes" id="UP000044841">
    <property type="component" value="Unassembled WGS sequence"/>
</dbReference>